<dbReference type="GO" id="GO:0005886">
    <property type="term" value="C:plasma membrane"/>
    <property type="evidence" value="ECO:0007669"/>
    <property type="project" value="UniProtKB-SubCell"/>
</dbReference>
<evidence type="ECO:0000256" key="17">
    <source>
        <dbReference type="ARBA" id="ARBA00023288"/>
    </source>
</evidence>
<dbReference type="InterPro" id="IPR002591">
    <property type="entry name" value="Phosphodiest/P_Trfase"/>
</dbReference>
<evidence type="ECO:0000256" key="24">
    <source>
        <dbReference type="ARBA" id="ARBA00047494"/>
    </source>
</evidence>
<dbReference type="PANTHER" id="PTHR10151:SF66">
    <property type="entry name" value="GLYCEROPHOSPHOCHOLINE CHOLINEPHOSPHODIESTERASE ENPP6"/>
    <property type="match status" value="1"/>
</dbReference>
<reference evidence="32" key="1">
    <citation type="submission" date="2020-08" db="EMBL/GenBank/DDBJ databases">
        <title>Multicomponent nature underlies the extraordinary mechanical properties of spider dragline silk.</title>
        <authorList>
            <person name="Kono N."/>
            <person name="Nakamura H."/>
            <person name="Mori M."/>
            <person name="Yoshida Y."/>
            <person name="Ohtoshi R."/>
            <person name="Malay A.D."/>
            <person name="Moran D.A.P."/>
            <person name="Tomita M."/>
            <person name="Numata K."/>
            <person name="Arakawa K."/>
        </authorList>
    </citation>
    <scope>NUCLEOTIDE SEQUENCE</scope>
</reference>
<evidence type="ECO:0000256" key="15">
    <source>
        <dbReference type="ARBA" id="ARBA00023157"/>
    </source>
</evidence>
<comment type="catalytic activity">
    <reaction evidence="24">
        <text>a 1-O-alkyl-sn-glycero-3-phosphocholine + H2O = a 1-O-alkyl-sn-glycerol + phosphocholine + H(+)</text>
        <dbReference type="Rhea" id="RHEA:36083"/>
        <dbReference type="ChEBI" id="CHEBI:15377"/>
        <dbReference type="ChEBI" id="CHEBI:15378"/>
        <dbReference type="ChEBI" id="CHEBI:15850"/>
        <dbReference type="ChEBI" id="CHEBI:30909"/>
        <dbReference type="ChEBI" id="CHEBI:295975"/>
    </reaction>
    <physiologicalReaction direction="left-to-right" evidence="24">
        <dbReference type="Rhea" id="RHEA:36084"/>
    </physiologicalReaction>
</comment>
<comment type="catalytic activity">
    <reaction evidence="29">
        <text>sn-glycerol 3-phosphocholine + H2O = phosphocholine + glycerol + H(+)</text>
        <dbReference type="Rhea" id="RHEA:19545"/>
        <dbReference type="ChEBI" id="CHEBI:15377"/>
        <dbReference type="ChEBI" id="CHEBI:15378"/>
        <dbReference type="ChEBI" id="CHEBI:16870"/>
        <dbReference type="ChEBI" id="CHEBI:17754"/>
        <dbReference type="ChEBI" id="CHEBI:295975"/>
        <dbReference type="EC" id="3.1.4.38"/>
    </reaction>
    <physiologicalReaction direction="left-to-right" evidence="29">
        <dbReference type="Rhea" id="RHEA:19546"/>
    </physiologicalReaction>
</comment>
<evidence type="ECO:0000256" key="8">
    <source>
        <dbReference type="ARBA" id="ARBA00022723"/>
    </source>
</evidence>
<evidence type="ECO:0000256" key="1">
    <source>
        <dbReference type="ARBA" id="ARBA00001947"/>
    </source>
</evidence>
<dbReference type="Pfam" id="PF01663">
    <property type="entry name" value="Phosphodiest"/>
    <property type="match status" value="1"/>
</dbReference>
<organism evidence="32 35">
    <name type="scientific">Nephila pilipes</name>
    <name type="common">Giant wood spider</name>
    <name type="synonym">Nephila maculata</name>
    <dbReference type="NCBI Taxonomy" id="299642"/>
    <lineage>
        <taxon>Eukaryota</taxon>
        <taxon>Metazoa</taxon>
        <taxon>Ecdysozoa</taxon>
        <taxon>Arthropoda</taxon>
        <taxon>Chelicerata</taxon>
        <taxon>Arachnida</taxon>
        <taxon>Araneae</taxon>
        <taxon>Araneomorphae</taxon>
        <taxon>Entelegynae</taxon>
        <taxon>Araneoidea</taxon>
        <taxon>Nephilidae</taxon>
        <taxon>Nephila</taxon>
    </lineage>
</organism>
<evidence type="ECO:0000256" key="5">
    <source>
        <dbReference type="ARBA" id="ARBA00022475"/>
    </source>
</evidence>
<dbReference type="EC" id="3.1.4.38" evidence="4"/>
<evidence type="ECO:0000256" key="30">
    <source>
        <dbReference type="ARBA" id="ARBA00049092"/>
    </source>
</evidence>
<keyword evidence="12" id="KW-0442">Lipid degradation</keyword>
<evidence type="ECO:0000256" key="10">
    <source>
        <dbReference type="ARBA" id="ARBA00022801"/>
    </source>
</evidence>
<dbReference type="GO" id="GO:0046872">
    <property type="term" value="F:metal ion binding"/>
    <property type="evidence" value="ECO:0007669"/>
    <property type="project" value="UniProtKB-KW"/>
</dbReference>
<evidence type="ECO:0000256" key="3">
    <source>
        <dbReference type="ARBA" id="ARBA00010594"/>
    </source>
</evidence>
<evidence type="ECO:0000313" key="33">
    <source>
        <dbReference type="EMBL" id="GFT43738.1"/>
    </source>
</evidence>
<comment type="catalytic activity">
    <reaction evidence="30">
        <text>1-(9Z,12Z)-octadecadienoyl-sn-glycero-3-phosphocholine + H2O = 1-(9Z,12Z-octadecadienoyl)-sn-glycerol + phosphocholine + H(+)</text>
        <dbReference type="Rhea" id="RHEA:41115"/>
        <dbReference type="ChEBI" id="CHEBI:15377"/>
        <dbReference type="ChEBI" id="CHEBI:15378"/>
        <dbReference type="ChEBI" id="CHEBI:28733"/>
        <dbReference type="ChEBI" id="CHEBI:75561"/>
        <dbReference type="ChEBI" id="CHEBI:295975"/>
    </reaction>
    <physiologicalReaction direction="left-to-right" evidence="30">
        <dbReference type="Rhea" id="RHEA:41116"/>
    </physiologicalReaction>
</comment>
<keyword evidence="11" id="KW-0862">Zinc</keyword>
<evidence type="ECO:0000313" key="32">
    <source>
        <dbReference type="EMBL" id="GFS96000.1"/>
    </source>
</evidence>
<keyword evidence="7" id="KW-0336">GPI-anchor</keyword>
<evidence type="ECO:0000256" key="23">
    <source>
        <dbReference type="ARBA" id="ARBA00047482"/>
    </source>
</evidence>
<dbReference type="SUPFAM" id="SSF53649">
    <property type="entry name" value="Alkaline phosphatase-like"/>
    <property type="match status" value="1"/>
</dbReference>
<keyword evidence="5" id="KW-1003">Cell membrane</keyword>
<sequence>LYAENHGFVGNHIYDNATDSFFDMIPAPGSADTHWWNDAEPIWITAEKNNKKSALYWWAGCEVEIKGSHPTICERQYYDGPPIKEVNTDFLERIDDFVEMFKSSKKFEADRLSLALMYYSSVDFNGHYTGPKSPDVKKALQDVDDILYNMQKKIKDAHLEDEVRERNIERIFF</sequence>
<evidence type="ECO:0000256" key="16">
    <source>
        <dbReference type="ARBA" id="ARBA00023180"/>
    </source>
</evidence>
<feature type="non-terminal residue" evidence="32">
    <location>
        <position position="1"/>
    </location>
</feature>
<dbReference type="Proteomes" id="UP000887013">
    <property type="component" value="Unassembled WGS sequence"/>
</dbReference>
<evidence type="ECO:0000256" key="25">
    <source>
        <dbReference type="ARBA" id="ARBA00047600"/>
    </source>
</evidence>
<dbReference type="GO" id="GO:0098552">
    <property type="term" value="C:side of membrane"/>
    <property type="evidence" value="ECO:0007669"/>
    <property type="project" value="UniProtKB-KW"/>
</dbReference>
<dbReference type="GO" id="GO:0016042">
    <property type="term" value="P:lipid catabolic process"/>
    <property type="evidence" value="ECO:0007669"/>
    <property type="project" value="UniProtKB-KW"/>
</dbReference>
<evidence type="ECO:0000256" key="14">
    <source>
        <dbReference type="ARBA" id="ARBA00023136"/>
    </source>
</evidence>
<gene>
    <name evidence="32" type="primary">enpp6</name>
    <name evidence="32" type="ORF">NPIL_268381</name>
    <name evidence="34" type="ORF">NPIL_366561</name>
    <name evidence="33" type="ORF">NPIL_440111</name>
</gene>
<evidence type="ECO:0000256" key="26">
    <source>
        <dbReference type="ARBA" id="ARBA00047779"/>
    </source>
</evidence>
<comment type="catalytic activity">
    <reaction evidence="23">
        <text>glycero-2-phosphocholine + H2O = phosphocholine + glycerol + H(+)</text>
        <dbReference type="Rhea" id="RHEA:61684"/>
        <dbReference type="ChEBI" id="CHEBI:15377"/>
        <dbReference type="ChEBI" id="CHEBI:15378"/>
        <dbReference type="ChEBI" id="CHEBI:17754"/>
        <dbReference type="ChEBI" id="CHEBI:144950"/>
        <dbReference type="ChEBI" id="CHEBI:295975"/>
    </reaction>
    <physiologicalReaction direction="left-to-right" evidence="23">
        <dbReference type="Rhea" id="RHEA:61685"/>
    </physiologicalReaction>
</comment>
<keyword evidence="10" id="KW-0378">Hydrolase</keyword>
<comment type="catalytic activity">
    <reaction evidence="25">
        <text>a 1-acyl-sn-glycero-3-phosphocholine + H2O = a 1-acyl-sn-glycerol + phosphocholine + H(+)</text>
        <dbReference type="Rhea" id="RHEA:44720"/>
        <dbReference type="ChEBI" id="CHEBI:15377"/>
        <dbReference type="ChEBI" id="CHEBI:15378"/>
        <dbReference type="ChEBI" id="CHEBI:58168"/>
        <dbReference type="ChEBI" id="CHEBI:64683"/>
        <dbReference type="ChEBI" id="CHEBI:295975"/>
    </reaction>
    <physiologicalReaction direction="left-to-right" evidence="25">
        <dbReference type="Rhea" id="RHEA:44721"/>
    </physiologicalReaction>
</comment>
<comment type="catalytic activity">
    <reaction evidence="26">
        <text>1-tetradecanoyl-sn-glycero-3-phosphocholine + H2O = 1-tetradecanoyl-sn-glycerol + phosphocholine + H(+)</text>
        <dbReference type="Rhea" id="RHEA:40999"/>
        <dbReference type="ChEBI" id="CHEBI:15377"/>
        <dbReference type="ChEBI" id="CHEBI:15378"/>
        <dbReference type="ChEBI" id="CHEBI:64489"/>
        <dbReference type="ChEBI" id="CHEBI:75536"/>
        <dbReference type="ChEBI" id="CHEBI:295975"/>
    </reaction>
    <physiologicalReaction direction="left-to-right" evidence="26">
        <dbReference type="Rhea" id="RHEA:41000"/>
    </physiologicalReaction>
</comment>
<comment type="catalytic activity">
    <reaction evidence="31">
        <text>1-(5Z,8Z,11Z,14Z-eicosatetraenoyl)-sn-glycero-3-phosphocholine + H2O = 1-(5Z,8Z,11Z,14Z-eicosatetraenoyl)-sn-glycerol + phosphocholine + H(+)</text>
        <dbReference type="Rhea" id="RHEA:41003"/>
        <dbReference type="ChEBI" id="CHEBI:15377"/>
        <dbReference type="ChEBI" id="CHEBI:15378"/>
        <dbReference type="ChEBI" id="CHEBI:34071"/>
        <dbReference type="ChEBI" id="CHEBI:74344"/>
        <dbReference type="ChEBI" id="CHEBI:295975"/>
    </reaction>
    <physiologicalReaction direction="left-to-right" evidence="31">
        <dbReference type="Rhea" id="RHEA:41004"/>
    </physiologicalReaction>
</comment>
<evidence type="ECO:0000256" key="22">
    <source>
        <dbReference type="ARBA" id="ARBA00047322"/>
    </source>
</evidence>
<keyword evidence="6" id="KW-0597">Phosphoprotein</keyword>
<name>A0A8X6N6I2_NEPPI</name>
<comment type="subcellular location">
    <subcellularLocation>
        <location evidence="2">Cell membrane</location>
        <topology evidence="2">Lipid-anchor</topology>
        <topology evidence="2">GPI-anchor</topology>
    </subcellularLocation>
</comment>
<protein>
    <recommendedName>
        <fullName evidence="4">glycerophosphocholine cholinephosphodiesterase</fullName>
        <ecNumber evidence="4">3.1.4.38</ecNumber>
    </recommendedName>
    <alternativeName>
        <fullName evidence="19">Choline-specific glycerophosphodiester phosphodiesterase</fullName>
    </alternativeName>
    <alternativeName>
        <fullName evidence="18">Ectonucleotide pyrophosphatase/phosphodiesterase family member 6</fullName>
    </alternativeName>
</protein>
<comment type="similarity">
    <text evidence="3">Belongs to the nucleotide pyrophosphatase/phosphodiesterase family.</text>
</comment>
<evidence type="ECO:0000256" key="9">
    <source>
        <dbReference type="ARBA" id="ARBA00022729"/>
    </source>
</evidence>
<keyword evidence="8" id="KW-0479">Metal-binding</keyword>
<evidence type="ECO:0000256" key="18">
    <source>
        <dbReference type="ARBA" id="ARBA00031167"/>
    </source>
</evidence>
<comment type="catalytic activity">
    <reaction evidence="27">
        <text>1-hexadecanoyl-sn-glycero-3-phosphocholine + H2O = 1-hexadecanoyl-sn-glycerol + phosphocholine + H(+)</text>
        <dbReference type="Rhea" id="RHEA:41119"/>
        <dbReference type="ChEBI" id="CHEBI:15377"/>
        <dbReference type="ChEBI" id="CHEBI:15378"/>
        <dbReference type="ChEBI" id="CHEBI:72998"/>
        <dbReference type="ChEBI" id="CHEBI:75542"/>
        <dbReference type="ChEBI" id="CHEBI:295975"/>
    </reaction>
    <physiologicalReaction direction="left-to-right" evidence="27">
        <dbReference type="Rhea" id="RHEA:41120"/>
    </physiologicalReaction>
</comment>
<evidence type="ECO:0000256" key="29">
    <source>
        <dbReference type="ARBA" id="ARBA00048703"/>
    </source>
</evidence>
<evidence type="ECO:0000256" key="19">
    <source>
        <dbReference type="ARBA" id="ARBA00032556"/>
    </source>
</evidence>
<evidence type="ECO:0000313" key="34">
    <source>
        <dbReference type="EMBL" id="GFU15390.1"/>
    </source>
</evidence>
<proteinExistence type="inferred from homology"/>
<evidence type="ECO:0000313" key="35">
    <source>
        <dbReference type="Proteomes" id="UP000887013"/>
    </source>
</evidence>
<keyword evidence="13" id="KW-0443">Lipid metabolism</keyword>
<dbReference type="PANTHER" id="PTHR10151">
    <property type="entry name" value="ECTONUCLEOTIDE PYROPHOSPHATASE/PHOSPHODIESTERASE"/>
    <property type="match status" value="1"/>
</dbReference>
<keyword evidence="9" id="KW-0732">Signal</keyword>
<evidence type="ECO:0000256" key="2">
    <source>
        <dbReference type="ARBA" id="ARBA00004609"/>
    </source>
</evidence>
<dbReference type="InterPro" id="IPR017850">
    <property type="entry name" value="Alkaline_phosphatase_core_sf"/>
</dbReference>
<comment type="cofactor">
    <cofactor evidence="1">
        <name>Zn(2+)</name>
        <dbReference type="ChEBI" id="CHEBI:29105"/>
    </cofactor>
</comment>
<comment type="catalytic activity">
    <reaction evidence="22">
        <text>1-(9Z-octadecenoyl)-sn-glycero-3-phosphocholine + H2O = 1-(9Z-octadecenoyl)-sn-glycerol + phosphocholine + H(+)</text>
        <dbReference type="Rhea" id="RHEA:41091"/>
        <dbReference type="ChEBI" id="CHEBI:15377"/>
        <dbReference type="ChEBI" id="CHEBI:15378"/>
        <dbReference type="ChEBI" id="CHEBI:28610"/>
        <dbReference type="ChEBI" id="CHEBI:75757"/>
        <dbReference type="ChEBI" id="CHEBI:295975"/>
    </reaction>
    <physiologicalReaction direction="left-to-right" evidence="22">
        <dbReference type="Rhea" id="RHEA:41092"/>
    </physiologicalReaction>
</comment>
<keyword evidence="16" id="KW-0325">Glycoprotein</keyword>
<keyword evidence="35" id="KW-1185">Reference proteome</keyword>
<comment type="function">
    <text evidence="20">Choline-specific glycerophosphodiesterase that hydrolyzes glycerophosphocholine (GPC) and lysophosphatidylcholine (LPC) and contributes to supplying choline to the cells. Has a preference for LPC with short (12:0 and 14:0) or polyunsaturated (18:2 and 20:4) fatty acids. In vitro, hydrolyzes only choline-containing lysophospholipids, such as sphingosylphosphorylcholine (SPC), platelet-activating factor (PAF) and lysoPAF, but not other lysophospholipids.</text>
</comment>
<comment type="catalytic activity">
    <reaction evidence="21">
        <text>1-dodecanoyl-sn-glycero-3-phosphocholine + H2O = 1-dodecanoyl-sn-glycerol + phosphocholine + H(+)</text>
        <dbReference type="Rhea" id="RHEA:41127"/>
        <dbReference type="ChEBI" id="CHEBI:15377"/>
        <dbReference type="ChEBI" id="CHEBI:15378"/>
        <dbReference type="ChEBI" id="CHEBI:74966"/>
        <dbReference type="ChEBI" id="CHEBI:75529"/>
        <dbReference type="ChEBI" id="CHEBI:295975"/>
    </reaction>
    <physiologicalReaction direction="left-to-right" evidence="21">
        <dbReference type="Rhea" id="RHEA:41128"/>
    </physiologicalReaction>
</comment>
<evidence type="ECO:0000256" key="20">
    <source>
        <dbReference type="ARBA" id="ARBA00046203"/>
    </source>
</evidence>
<accession>A0A8X6N6I2</accession>
<keyword evidence="14" id="KW-0472">Membrane</keyword>
<evidence type="ECO:0000256" key="28">
    <source>
        <dbReference type="ARBA" id="ARBA00048234"/>
    </source>
</evidence>
<dbReference type="OrthoDB" id="6413650at2759"/>
<dbReference type="GO" id="GO:0047390">
    <property type="term" value="F:glycerophosphocholine cholinephosphodiesterase activity"/>
    <property type="evidence" value="ECO:0007669"/>
    <property type="project" value="UniProtKB-EC"/>
</dbReference>
<evidence type="ECO:0000256" key="31">
    <source>
        <dbReference type="ARBA" id="ARBA00049320"/>
    </source>
</evidence>
<evidence type="ECO:0000256" key="21">
    <source>
        <dbReference type="ARBA" id="ARBA00047290"/>
    </source>
</evidence>
<comment type="caution">
    <text evidence="32">The sequence shown here is derived from an EMBL/GenBank/DDBJ whole genome shotgun (WGS) entry which is preliminary data.</text>
</comment>
<evidence type="ECO:0000256" key="12">
    <source>
        <dbReference type="ARBA" id="ARBA00022963"/>
    </source>
</evidence>
<keyword evidence="17" id="KW-0449">Lipoprotein</keyword>
<dbReference type="Gene3D" id="3.40.720.10">
    <property type="entry name" value="Alkaline Phosphatase, subunit A"/>
    <property type="match status" value="1"/>
</dbReference>
<dbReference type="AlphaFoldDB" id="A0A8X6N6I2"/>
<evidence type="ECO:0000256" key="7">
    <source>
        <dbReference type="ARBA" id="ARBA00022622"/>
    </source>
</evidence>
<evidence type="ECO:0000256" key="11">
    <source>
        <dbReference type="ARBA" id="ARBA00022833"/>
    </source>
</evidence>
<keyword evidence="15" id="KW-1015">Disulfide bond</keyword>
<evidence type="ECO:0000256" key="6">
    <source>
        <dbReference type="ARBA" id="ARBA00022553"/>
    </source>
</evidence>
<evidence type="ECO:0000256" key="4">
    <source>
        <dbReference type="ARBA" id="ARBA00012318"/>
    </source>
</evidence>
<comment type="catalytic activity">
    <reaction evidence="28">
        <text>sphing-4-enine-phosphocholine + H2O = sphing-4-enine + phosphocholine + H(+)</text>
        <dbReference type="Rhea" id="RHEA:41095"/>
        <dbReference type="ChEBI" id="CHEBI:15377"/>
        <dbReference type="ChEBI" id="CHEBI:15378"/>
        <dbReference type="ChEBI" id="CHEBI:57756"/>
        <dbReference type="ChEBI" id="CHEBI:58906"/>
        <dbReference type="ChEBI" id="CHEBI:295975"/>
    </reaction>
    <physiologicalReaction direction="left-to-right" evidence="28">
        <dbReference type="Rhea" id="RHEA:41096"/>
    </physiologicalReaction>
</comment>
<dbReference type="EMBL" id="BMAW01015429">
    <property type="protein sequence ID" value="GFT43738.1"/>
    <property type="molecule type" value="Genomic_DNA"/>
</dbReference>
<evidence type="ECO:0000256" key="27">
    <source>
        <dbReference type="ARBA" id="ARBA00048209"/>
    </source>
</evidence>
<dbReference type="EMBL" id="BMAW01005785">
    <property type="protein sequence ID" value="GFS96000.1"/>
    <property type="molecule type" value="Genomic_DNA"/>
</dbReference>
<evidence type="ECO:0000256" key="13">
    <source>
        <dbReference type="ARBA" id="ARBA00023098"/>
    </source>
</evidence>
<dbReference type="EMBL" id="BMAW01126134">
    <property type="protein sequence ID" value="GFU15390.1"/>
    <property type="molecule type" value="Genomic_DNA"/>
</dbReference>